<dbReference type="InterPro" id="IPR001296">
    <property type="entry name" value="Glyco_trans_1"/>
</dbReference>
<dbReference type="Gene3D" id="3.40.50.2000">
    <property type="entry name" value="Glycogen Phosphorylase B"/>
    <property type="match status" value="2"/>
</dbReference>
<comment type="caution">
    <text evidence="5">The sequence shown here is derived from an EMBL/GenBank/DDBJ whole genome shotgun (WGS) entry which is preliminary data.</text>
</comment>
<dbReference type="Pfam" id="PF13439">
    <property type="entry name" value="Glyco_transf_4"/>
    <property type="match status" value="1"/>
</dbReference>
<dbReference type="Pfam" id="PF00534">
    <property type="entry name" value="Glycos_transf_1"/>
    <property type="match status" value="1"/>
</dbReference>
<dbReference type="InterPro" id="IPR050194">
    <property type="entry name" value="Glycosyltransferase_grp1"/>
</dbReference>
<evidence type="ECO:0000313" key="5">
    <source>
        <dbReference type="EMBL" id="NYD40913.1"/>
    </source>
</evidence>
<dbReference type="GO" id="GO:0016758">
    <property type="term" value="F:hexosyltransferase activity"/>
    <property type="evidence" value="ECO:0007669"/>
    <property type="project" value="TreeGrafter"/>
</dbReference>
<dbReference type="AlphaFoldDB" id="A0A7Y9JA11"/>
<sequence>MRILHVTDHFPPVLGGIETHVAQLAAHQAARGDEVTVLTSTPDTVVDGRRAVDPDGVRVRRARSTSEVFPFDFDDHDVVHAHISVLAPFTSRVAAVAARRGVPTVVTVHSFWDGWGPVATLAADVAGLRSAPVGWSAVSGVAAAQVARRLPGGVEVAVLPNAVDVPAREHTPDGLGRPVRLVSTMRLARRKQPLQLLEAFALLRRRTDLPVTLTVVGDGPLMGRVARRVRRADLRGAVDLVGRLEPVEVQQVLRDSDVYVAPAPLESFGLAALEARCVGLPVVARSGSGVQDFVREDVEGWLVPDRTALVERLRILVDQPAVRLRVAEHNRSTPAGFTWGHALVRTDELYARTRTRVGALVAERDGSP</sequence>
<dbReference type="RefSeq" id="WP_179662735.1">
    <property type="nucleotide sequence ID" value="NZ_JACCBG010000001.1"/>
</dbReference>
<evidence type="ECO:0000256" key="1">
    <source>
        <dbReference type="ARBA" id="ARBA00022676"/>
    </source>
</evidence>
<evidence type="ECO:0000256" key="2">
    <source>
        <dbReference type="ARBA" id="ARBA00022679"/>
    </source>
</evidence>
<name>A0A7Y9JA11_9ACTN</name>
<dbReference type="SUPFAM" id="SSF53756">
    <property type="entry name" value="UDP-Glycosyltransferase/glycogen phosphorylase"/>
    <property type="match status" value="1"/>
</dbReference>
<keyword evidence="1" id="KW-0328">Glycosyltransferase</keyword>
<keyword evidence="2 5" id="KW-0808">Transferase</keyword>
<dbReference type="PANTHER" id="PTHR45947">
    <property type="entry name" value="SULFOQUINOVOSYL TRANSFERASE SQD2"/>
    <property type="match status" value="1"/>
</dbReference>
<dbReference type="CDD" id="cd03801">
    <property type="entry name" value="GT4_PimA-like"/>
    <property type="match status" value="1"/>
</dbReference>
<protein>
    <submittedName>
        <fullName evidence="5">Glycosyltransferase involved in cell wall biosynthesis</fullName>
    </submittedName>
</protein>
<feature type="domain" description="Glycosyl transferase family 1" evidence="3">
    <location>
        <begin position="181"/>
        <end position="331"/>
    </location>
</feature>
<dbReference type="Proteomes" id="UP000535511">
    <property type="component" value="Unassembled WGS sequence"/>
</dbReference>
<keyword evidence="6" id="KW-1185">Reference proteome</keyword>
<proteinExistence type="predicted"/>
<dbReference type="EMBL" id="JACCBG010000001">
    <property type="protein sequence ID" value="NYD40913.1"/>
    <property type="molecule type" value="Genomic_DNA"/>
</dbReference>
<dbReference type="PANTHER" id="PTHR45947:SF3">
    <property type="entry name" value="SULFOQUINOVOSYL TRANSFERASE SQD2"/>
    <property type="match status" value="1"/>
</dbReference>
<evidence type="ECO:0000259" key="4">
    <source>
        <dbReference type="Pfam" id="PF13439"/>
    </source>
</evidence>
<evidence type="ECO:0000313" key="6">
    <source>
        <dbReference type="Proteomes" id="UP000535511"/>
    </source>
</evidence>
<dbReference type="InterPro" id="IPR028098">
    <property type="entry name" value="Glyco_trans_4-like_N"/>
</dbReference>
<organism evidence="5 6">
    <name type="scientific">Nocardioides panaciterrulae</name>
    <dbReference type="NCBI Taxonomy" id="661492"/>
    <lineage>
        <taxon>Bacteria</taxon>
        <taxon>Bacillati</taxon>
        <taxon>Actinomycetota</taxon>
        <taxon>Actinomycetes</taxon>
        <taxon>Propionibacteriales</taxon>
        <taxon>Nocardioidaceae</taxon>
        <taxon>Nocardioides</taxon>
    </lineage>
</organism>
<accession>A0A7Y9JA11</accession>
<gene>
    <name evidence="5" type="ORF">BJZ21_000996</name>
</gene>
<evidence type="ECO:0000259" key="3">
    <source>
        <dbReference type="Pfam" id="PF00534"/>
    </source>
</evidence>
<dbReference type="GO" id="GO:1901137">
    <property type="term" value="P:carbohydrate derivative biosynthetic process"/>
    <property type="evidence" value="ECO:0007669"/>
    <property type="project" value="UniProtKB-ARBA"/>
</dbReference>
<feature type="domain" description="Glycosyltransferase subfamily 4-like N-terminal" evidence="4">
    <location>
        <begin position="15"/>
        <end position="165"/>
    </location>
</feature>
<reference evidence="5 6" key="1">
    <citation type="submission" date="2020-07" db="EMBL/GenBank/DDBJ databases">
        <title>Sequencing the genomes of 1000 actinobacteria strains.</title>
        <authorList>
            <person name="Klenk H.-P."/>
        </authorList>
    </citation>
    <scope>NUCLEOTIDE SEQUENCE [LARGE SCALE GENOMIC DNA]</scope>
    <source>
        <strain evidence="5 6">DSM 21350</strain>
    </source>
</reference>